<evidence type="ECO:0000256" key="1">
    <source>
        <dbReference type="SAM" id="MobiDB-lite"/>
    </source>
</evidence>
<gene>
    <name evidence="2" type="ORF">Thimo_0082</name>
</gene>
<evidence type="ECO:0000313" key="3">
    <source>
        <dbReference type="Proteomes" id="UP000010816"/>
    </source>
</evidence>
<feature type="region of interest" description="Disordered" evidence="1">
    <location>
        <begin position="177"/>
        <end position="209"/>
    </location>
</feature>
<name>L0GT26_9GAMM</name>
<organism evidence="2 3">
    <name type="scientific">Thioflavicoccus mobilis 8321</name>
    <dbReference type="NCBI Taxonomy" id="765912"/>
    <lineage>
        <taxon>Bacteria</taxon>
        <taxon>Pseudomonadati</taxon>
        <taxon>Pseudomonadota</taxon>
        <taxon>Gammaproteobacteria</taxon>
        <taxon>Chromatiales</taxon>
        <taxon>Chromatiaceae</taxon>
        <taxon>Thioflavicoccus</taxon>
    </lineage>
</organism>
<dbReference type="STRING" id="765912.Thimo_0082"/>
<keyword evidence="3" id="KW-1185">Reference proteome</keyword>
<dbReference type="EMBL" id="CP003051">
    <property type="protein sequence ID" value="AGA88957.1"/>
    <property type="molecule type" value="Genomic_DNA"/>
</dbReference>
<dbReference type="Proteomes" id="UP000010816">
    <property type="component" value="Chromosome"/>
</dbReference>
<sequence length="209" mass="23789">MGASRRSDFQRQRLAYEAARIMAEQGEQEFDRARRKAASRLGVADRRAWPKNDEIQSALLQQRRLFDPQESRHAELRRLRVHALNAMRLFATFAPRLVGPALIGTGDATAGIRLHLFAESPEEVVLILIDQAIPWHERERSFCYAGGKRYTHPTFHFVAGDIPVELVVLPVQSRRNPPLDAVTERPERGADLVEVERLAHDDDELKPAD</sequence>
<dbReference type="KEGG" id="tmb:Thimo_0082"/>
<feature type="compositionally biased region" description="Basic and acidic residues" evidence="1">
    <location>
        <begin position="182"/>
        <end position="209"/>
    </location>
</feature>
<dbReference type="AlphaFoldDB" id="L0GT26"/>
<dbReference type="RefSeq" id="WP_015279107.1">
    <property type="nucleotide sequence ID" value="NC_019940.1"/>
</dbReference>
<protein>
    <submittedName>
        <fullName evidence="2">Uncharacterized protein</fullName>
    </submittedName>
</protein>
<proteinExistence type="predicted"/>
<reference evidence="2 3" key="1">
    <citation type="submission" date="2011-09" db="EMBL/GenBank/DDBJ databases">
        <title>Complete sequence of chromosome of Thioflavicoccus mobilis 8321.</title>
        <authorList>
            <consortium name="US DOE Joint Genome Institute"/>
            <person name="Lucas S."/>
            <person name="Han J."/>
            <person name="Lapidus A."/>
            <person name="Cheng J.-F."/>
            <person name="Goodwin L."/>
            <person name="Pitluck S."/>
            <person name="Peters L."/>
            <person name="Ovchinnikova G."/>
            <person name="Lu M."/>
            <person name="Detter J.C."/>
            <person name="Han C."/>
            <person name="Tapia R."/>
            <person name="Land M."/>
            <person name="Hauser L."/>
            <person name="Kyrpides N."/>
            <person name="Ivanova N."/>
            <person name="Pagani I."/>
            <person name="Vogl K."/>
            <person name="Liu Z."/>
            <person name="Imhoff J."/>
            <person name="Thiel V."/>
            <person name="Frigaard N.-U."/>
            <person name="Bryant D."/>
            <person name="Woyke T."/>
        </authorList>
    </citation>
    <scope>NUCLEOTIDE SEQUENCE [LARGE SCALE GENOMIC DNA]</scope>
    <source>
        <strain evidence="2 3">8321</strain>
    </source>
</reference>
<accession>L0GT26</accession>
<evidence type="ECO:0000313" key="2">
    <source>
        <dbReference type="EMBL" id="AGA88957.1"/>
    </source>
</evidence>
<dbReference type="HOGENOM" id="CLU_086367_1_0_6"/>
<dbReference type="OrthoDB" id="5294130at2"/>
<dbReference type="eggNOG" id="COG2413">
    <property type="taxonomic scope" value="Bacteria"/>
</dbReference>